<keyword evidence="2" id="KW-1185">Reference proteome</keyword>
<evidence type="ECO:0000313" key="2">
    <source>
        <dbReference type="Proteomes" id="UP001165960"/>
    </source>
</evidence>
<evidence type="ECO:0000313" key="1">
    <source>
        <dbReference type="EMBL" id="KAJ9058313.1"/>
    </source>
</evidence>
<proteinExistence type="predicted"/>
<dbReference type="Proteomes" id="UP001165960">
    <property type="component" value="Unassembled WGS sequence"/>
</dbReference>
<comment type="caution">
    <text evidence="1">The sequence shown here is derived from an EMBL/GenBank/DDBJ whole genome shotgun (WGS) entry which is preliminary data.</text>
</comment>
<sequence>MDMEPPITPKPMPASAANLPLEHINKLFGIVYITLMGVIDTIVPAAGPWPWVGKSMSYLIKLAPILWWALPTQSAARQFPNTSKPANQGWFPDTFEAALPLLLYPPPHKLPANQLIRTITLIWNNFLSQANLLPYSQSGFSSRGPASQETNHHHPNSPGNCGVQQPNKQGESDWHGQEAKKAPKSQITEVYPIMLDLLQQDPKLSLTQVQKQLSHHGIWMSEHMVQLWMHRKVASIRVLTNAAGNQWDGSEDSPYDHAIESTLVQCLTSLTYDIIIISYYKLSIDFDNFGAQGRSATKKGRKKVKRGTFIGAFLAVSAKGFVYYWIKTGFANGYKYHHILRKLLYS</sequence>
<organism evidence="1 2">
    <name type="scientific">Entomophthora muscae</name>
    <dbReference type="NCBI Taxonomy" id="34485"/>
    <lineage>
        <taxon>Eukaryota</taxon>
        <taxon>Fungi</taxon>
        <taxon>Fungi incertae sedis</taxon>
        <taxon>Zoopagomycota</taxon>
        <taxon>Entomophthoromycotina</taxon>
        <taxon>Entomophthoromycetes</taxon>
        <taxon>Entomophthorales</taxon>
        <taxon>Entomophthoraceae</taxon>
        <taxon>Entomophthora</taxon>
    </lineage>
</organism>
<reference evidence="1" key="1">
    <citation type="submission" date="2022-04" db="EMBL/GenBank/DDBJ databases">
        <title>Genome of the entomopathogenic fungus Entomophthora muscae.</title>
        <authorList>
            <person name="Elya C."/>
            <person name="Lovett B.R."/>
            <person name="Lee E."/>
            <person name="Macias A.M."/>
            <person name="Hajek A.E."/>
            <person name="De Bivort B.L."/>
            <person name="Kasson M.T."/>
            <person name="De Fine Licht H.H."/>
            <person name="Stajich J.E."/>
        </authorList>
    </citation>
    <scope>NUCLEOTIDE SEQUENCE</scope>
    <source>
        <strain evidence="1">Berkeley</strain>
    </source>
</reference>
<gene>
    <name evidence="1" type="ORF">DSO57_1013572</name>
</gene>
<name>A0ACC2S7S7_9FUNG</name>
<dbReference type="EMBL" id="QTSX02005730">
    <property type="protein sequence ID" value="KAJ9058313.1"/>
    <property type="molecule type" value="Genomic_DNA"/>
</dbReference>
<accession>A0ACC2S7S7</accession>
<protein>
    <submittedName>
        <fullName evidence="1">Uncharacterized protein</fullName>
    </submittedName>
</protein>